<reference evidence="2 3" key="1">
    <citation type="journal article" date="2019" name="Emerg. Microbes Infect.">
        <title>Comprehensive subspecies identification of 175 nontuberculous mycobacteria species based on 7547 genomic profiles.</title>
        <authorList>
            <person name="Matsumoto Y."/>
            <person name="Kinjo T."/>
            <person name="Motooka D."/>
            <person name="Nabeya D."/>
            <person name="Jung N."/>
            <person name="Uechi K."/>
            <person name="Horii T."/>
            <person name="Iida T."/>
            <person name="Fujita J."/>
            <person name="Nakamura S."/>
        </authorList>
    </citation>
    <scope>NUCLEOTIDE SEQUENCE [LARGE SCALE GENOMIC DNA]</scope>
    <source>
        <strain evidence="2 3">JCM 18439</strain>
    </source>
</reference>
<dbReference type="KEGG" id="mcee:MCEL_30330"/>
<feature type="domain" description="M23ase beta-sheet core" evidence="1">
    <location>
        <begin position="203"/>
        <end position="298"/>
    </location>
</feature>
<dbReference type="CDD" id="cd12797">
    <property type="entry name" value="M23_peptidase"/>
    <property type="match status" value="1"/>
</dbReference>
<sequence length="363" mass="38574">MATPLVGEAITQPVPVPATDGKTHLVYEISLTNVLPNEVTLTSVTVLDRDVALLDLSGDQLTQWTRLLGTPAPTTTLGPAQTAVVWFDLALERDAPMPTRLRHAVKVSNPEPQVPLFPGTQTVDIAPVDVQLREPVVITSPLAGPNWIDGGGCCGTSAHRTALNPINGRLWAAERFAIDYVQLDRNGRLVTGDPSKLESFAYFGADIHAVGDGVVVSVLDGLPEQVPGRNPTGLPLEQYAGNHVVQDLGDGNYALYAHLKTGTVAVKPGDRLTAGQVIGHVGNTGNSSAPHLHFHVMSSPDPLGSNGLPFVFDEFRLDARLADDDAIDALFDGDAAALAPEFTARDEKAAMPLELDVVTYADR</sequence>
<dbReference type="AlphaFoldDB" id="A0A7I7RJH6"/>
<dbReference type="PANTHER" id="PTHR21666">
    <property type="entry name" value="PEPTIDASE-RELATED"/>
    <property type="match status" value="1"/>
</dbReference>
<dbReference type="Gene3D" id="2.70.70.10">
    <property type="entry name" value="Glucose Permease (Domain IIA)"/>
    <property type="match status" value="1"/>
</dbReference>
<keyword evidence="3" id="KW-1185">Reference proteome</keyword>
<gene>
    <name evidence="2" type="ORF">MCEL_30330</name>
</gene>
<dbReference type="InterPro" id="IPR011055">
    <property type="entry name" value="Dup_hybrid_motif"/>
</dbReference>
<dbReference type="InterPro" id="IPR050570">
    <property type="entry name" value="Cell_wall_metabolism_enzyme"/>
</dbReference>
<dbReference type="EMBL" id="AP022591">
    <property type="protein sequence ID" value="BBY44738.1"/>
    <property type="molecule type" value="Genomic_DNA"/>
</dbReference>
<evidence type="ECO:0000259" key="1">
    <source>
        <dbReference type="Pfam" id="PF01551"/>
    </source>
</evidence>
<dbReference type="InterPro" id="IPR016047">
    <property type="entry name" value="M23ase_b-sheet_dom"/>
</dbReference>
<evidence type="ECO:0000313" key="3">
    <source>
        <dbReference type="Proteomes" id="UP000466431"/>
    </source>
</evidence>
<dbReference type="PANTHER" id="PTHR21666:SF270">
    <property type="entry name" value="MUREIN HYDROLASE ACTIVATOR ENVC"/>
    <property type="match status" value="1"/>
</dbReference>
<protein>
    <submittedName>
        <fullName evidence="2">Peptidase M23</fullName>
    </submittedName>
</protein>
<name>A0A7I7RJH6_MYCCF</name>
<dbReference type="Proteomes" id="UP000466431">
    <property type="component" value="Chromosome"/>
</dbReference>
<accession>A0A7I7RJH6</accession>
<dbReference type="SUPFAM" id="SSF51261">
    <property type="entry name" value="Duplicated hybrid motif"/>
    <property type="match status" value="1"/>
</dbReference>
<dbReference type="Pfam" id="PF01551">
    <property type="entry name" value="Peptidase_M23"/>
    <property type="match status" value="1"/>
</dbReference>
<proteinExistence type="predicted"/>
<dbReference type="GO" id="GO:0004222">
    <property type="term" value="F:metalloendopeptidase activity"/>
    <property type="evidence" value="ECO:0007669"/>
    <property type="project" value="TreeGrafter"/>
</dbReference>
<evidence type="ECO:0000313" key="2">
    <source>
        <dbReference type="EMBL" id="BBY44738.1"/>
    </source>
</evidence>
<organism evidence="2 3">
    <name type="scientific">Mycolicibacterium celeriflavum</name>
    <name type="common">Mycobacterium celeriflavum</name>
    <dbReference type="NCBI Taxonomy" id="1249101"/>
    <lineage>
        <taxon>Bacteria</taxon>
        <taxon>Bacillati</taxon>
        <taxon>Actinomycetota</taxon>
        <taxon>Actinomycetes</taxon>
        <taxon>Mycobacteriales</taxon>
        <taxon>Mycobacteriaceae</taxon>
        <taxon>Mycolicibacterium</taxon>
    </lineage>
</organism>